<dbReference type="PANTHER" id="PTHR12526">
    <property type="entry name" value="GLYCOSYLTRANSFERASE"/>
    <property type="match status" value="1"/>
</dbReference>
<dbReference type="Pfam" id="PF13692">
    <property type="entry name" value="Glyco_trans_1_4"/>
    <property type="match status" value="1"/>
</dbReference>
<dbReference type="AlphaFoldDB" id="A0A1G8A1T6"/>
<gene>
    <name evidence="2" type="ORF">SAMN05216466_107271</name>
</gene>
<evidence type="ECO:0000313" key="2">
    <source>
        <dbReference type="EMBL" id="SDH14846.1"/>
    </source>
</evidence>
<keyword evidence="2" id="KW-0808">Transferase</keyword>
<feature type="domain" description="Glycosyltransferase subfamily 4-like N-terminal" evidence="1">
    <location>
        <begin position="13"/>
        <end position="169"/>
    </location>
</feature>
<dbReference type="GO" id="GO:0016757">
    <property type="term" value="F:glycosyltransferase activity"/>
    <property type="evidence" value="ECO:0007669"/>
    <property type="project" value="UniProtKB-ARBA"/>
</dbReference>
<dbReference type="OrthoDB" id="8994075at2"/>
<dbReference type="Proteomes" id="UP000199706">
    <property type="component" value="Unassembled WGS sequence"/>
</dbReference>
<organism evidence="2 3">
    <name type="scientific">Paraburkholderia phenazinium</name>
    <dbReference type="NCBI Taxonomy" id="60549"/>
    <lineage>
        <taxon>Bacteria</taxon>
        <taxon>Pseudomonadati</taxon>
        <taxon>Pseudomonadota</taxon>
        <taxon>Betaproteobacteria</taxon>
        <taxon>Burkholderiales</taxon>
        <taxon>Burkholderiaceae</taxon>
        <taxon>Paraburkholderia</taxon>
    </lineage>
</organism>
<dbReference type="RefSeq" id="WP_090685901.1">
    <property type="nucleotide sequence ID" value="NZ_CADERL010000020.1"/>
</dbReference>
<dbReference type="Gene3D" id="3.40.50.2000">
    <property type="entry name" value="Glycogen Phosphorylase B"/>
    <property type="match status" value="2"/>
</dbReference>
<proteinExistence type="predicted"/>
<sequence>MRILHLVLAPRLSGAEVLAKDLAIHQQTHGDTVGVTSLLPQHDDFTALRGELEAHQVACLFPAGTHGSFGKLWHLYHAIRRFQPDVLLAHATIPAFYARALPVRVPVIYVMHSAANDFERSLFRRVERLLSSRARAVVGVSEANLNDYVAAIGRHPLMQVIPNGVDTRRFVCTTGVDDTRAGGPLQIVQIGRYNAVKNQLQSVSAFAEALQAVPEARLLLAGVVEDPAYFAAVEARVRELGLETRVTADGPRGDVSRLLTESSVFAMPSRSEGHSIAFLEALATGIPVVASKIDAFAFARDFPGVQLLDTADTGAYAQALVAALRQPRVARPLAGLTLNDTAEQYLAITRRVAGALA</sequence>
<dbReference type="InterPro" id="IPR028098">
    <property type="entry name" value="Glyco_trans_4-like_N"/>
</dbReference>
<dbReference type="Pfam" id="PF13439">
    <property type="entry name" value="Glyco_transf_4"/>
    <property type="match status" value="1"/>
</dbReference>
<evidence type="ECO:0000313" key="3">
    <source>
        <dbReference type="Proteomes" id="UP000199706"/>
    </source>
</evidence>
<dbReference type="CDD" id="cd03801">
    <property type="entry name" value="GT4_PimA-like"/>
    <property type="match status" value="1"/>
</dbReference>
<evidence type="ECO:0000259" key="1">
    <source>
        <dbReference type="Pfam" id="PF13439"/>
    </source>
</evidence>
<dbReference type="EMBL" id="FNCJ01000007">
    <property type="protein sequence ID" value="SDH14846.1"/>
    <property type="molecule type" value="Genomic_DNA"/>
</dbReference>
<accession>A0A1G8A1T6</accession>
<name>A0A1G8A1T6_9BURK</name>
<dbReference type="SUPFAM" id="SSF53756">
    <property type="entry name" value="UDP-Glycosyltransferase/glycogen phosphorylase"/>
    <property type="match status" value="1"/>
</dbReference>
<protein>
    <submittedName>
        <fullName evidence="2">Glycosyltransferase involved in cell wall bisynthesis</fullName>
    </submittedName>
</protein>
<reference evidence="2 3" key="1">
    <citation type="submission" date="2016-10" db="EMBL/GenBank/DDBJ databases">
        <authorList>
            <person name="de Groot N.N."/>
        </authorList>
    </citation>
    <scope>NUCLEOTIDE SEQUENCE [LARGE SCALE GENOMIC DNA]</scope>
    <source>
        <strain evidence="2 3">LMG 2247</strain>
    </source>
</reference>